<dbReference type="GO" id="GO:0004719">
    <property type="term" value="F:protein-L-isoaspartate (D-aspartate) O-methyltransferase activity"/>
    <property type="evidence" value="ECO:0007669"/>
    <property type="project" value="InterPro"/>
</dbReference>
<feature type="region of interest" description="Disordered" evidence="2">
    <location>
        <begin position="256"/>
        <end position="275"/>
    </location>
</feature>
<evidence type="ECO:0008006" key="5">
    <source>
        <dbReference type="Google" id="ProtNLM"/>
    </source>
</evidence>
<dbReference type="AlphaFoldDB" id="T1J682"/>
<organism evidence="3 4">
    <name type="scientific">Strigamia maritima</name>
    <name type="common">European centipede</name>
    <name type="synonym">Geophilus maritimus</name>
    <dbReference type="NCBI Taxonomy" id="126957"/>
    <lineage>
        <taxon>Eukaryota</taxon>
        <taxon>Metazoa</taxon>
        <taxon>Ecdysozoa</taxon>
        <taxon>Arthropoda</taxon>
        <taxon>Myriapoda</taxon>
        <taxon>Chilopoda</taxon>
        <taxon>Pleurostigmophora</taxon>
        <taxon>Geophilomorpha</taxon>
        <taxon>Linotaeniidae</taxon>
        <taxon>Strigamia</taxon>
    </lineage>
</organism>
<reference evidence="4" key="1">
    <citation type="submission" date="2011-05" db="EMBL/GenBank/DDBJ databases">
        <authorList>
            <person name="Richards S.R."/>
            <person name="Qu J."/>
            <person name="Jiang H."/>
            <person name="Jhangiani S.N."/>
            <person name="Agravi P."/>
            <person name="Goodspeed R."/>
            <person name="Gross S."/>
            <person name="Mandapat C."/>
            <person name="Jackson L."/>
            <person name="Mathew T."/>
            <person name="Pu L."/>
            <person name="Thornton R."/>
            <person name="Saada N."/>
            <person name="Wilczek-Boney K.B."/>
            <person name="Lee S."/>
            <person name="Kovar C."/>
            <person name="Wu Y."/>
            <person name="Scherer S.E."/>
            <person name="Worley K.C."/>
            <person name="Muzny D.M."/>
            <person name="Gibbs R."/>
        </authorList>
    </citation>
    <scope>NUCLEOTIDE SEQUENCE</scope>
    <source>
        <strain evidence="4">Brora</strain>
    </source>
</reference>
<dbReference type="InterPro" id="IPR029063">
    <property type="entry name" value="SAM-dependent_MTases_sf"/>
</dbReference>
<dbReference type="EMBL" id="JH431873">
    <property type="status" value="NOT_ANNOTATED_CDS"/>
    <property type="molecule type" value="Genomic_DNA"/>
</dbReference>
<dbReference type="eggNOG" id="KOG1661">
    <property type="taxonomic scope" value="Eukaryota"/>
</dbReference>
<dbReference type="OMA" id="CAENNDK"/>
<dbReference type="HOGENOM" id="CLU_029295_0_0_1"/>
<dbReference type="Proteomes" id="UP000014500">
    <property type="component" value="Unassembled WGS sequence"/>
</dbReference>
<feature type="region of interest" description="Disordered" evidence="2">
    <location>
        <begin position="342"/>
        <end position="384"/>
    </location>
</feature>
<dbReference type="PANTHER" id="PTHR11579:SF9">
    <property type="entry name" value="PROTEIN-L-ISOASPARTATE O-METHYLTRANSFERASE"/>
    <property type="match status" value="1"/>
</dbReference>
<dbReference type="GO" id="GO:0005737">
    <property type="term" value="C:cytoplasm"/>
    <property type="evidence" value="ECO:0007669"/>
    <property type="project" value="TreeGrafter"/>
</dbReference>
<accession>T1J682</accession>
<dbReference type="STRING" id="126957.T1J682"/>
<dbReference type="Pfam" id="PF01135">
    <property type="entry name" value="PCMT"/>
    <property type="match status" value="1"/>
</dbReference>
<evidence type="ECO:0000313" key="3">
    <source>
        <dbReference type="EnsemblMetazoa" id="SMAR009150-PA"/>
    </source>
</evidence>
<name>T1J682_STRMM</name>
<evidence type="ECO:0000313" key="4">
    <source>
        <dbReference type="Proteomes" id="UP000014500"/>
    </source>
</evidence>
<dbReference type="PANTHER" id="PTHR11579">
    <property type="entry name" value="PROTEIN-L-ISOASPARTATE O-METHYLTRANSFERASE"/>
    <property type="match status" value="1"/>
</dbReference>
<proteinExistence type="inferred from homology"/>
<keyword evidence="4" id="KW-1185">Reference proteome</keyword>
<feature type="compositionally biased region" description="Basic residues" evidence="2">
    <location>
        <begin position="263"/>
        <end position="275"/>
    </location>
</feature>
<feature type="compositionally biased region" description="Polar residues" evidence="2">
    <location>
        <begin position="365"/>
        <end position="378"/>
    </location>
</feature>
<dbReference type="Gene3D" id="3.40.50.150">
    <property type="entry name" value="Vaccinia Virus protein VP39"/>
    <property type="match status" value="1"/>
</dbReference>
<feature type="region of interest" description="Disordered" evidence="2">
    <location>
        <begin position="285"/>
        <end position="308"/>
    </location>
</feature>
<protein>
    <recommendedName>
        <fullName evidence="5">Protein-L-isoaspartate O-methyltransferase domain-containing protein</fullName>
    </recommendedName>
</protein>
<dbReference type="InterPro" id="IPR000682">
    <property type="entry name" value="PCMT"/>
</dbReference>
<sequence length="456" mass="50844">MGGAVSTGEDNDDLIDNLLIADYIKTPAVEKVFRAVDRAFYYTEDQKDTAYKDVAWKHGNLHLSAPCIYSEVMESLKLEPNLSFLNLGCGTGYLSTMVGLILGPYGLNHGVEIHSDVVDYANKKLEEFKCHSVALDEYEFCEPKFIVGNCLQFGSECRMYDRVYCGAACPPEHENYMKNLIKVGGILVMPFNEELLQITRINQTTWDTKSVMPVSFASLILPKKEDCLHTTLLPDNKPLTLQEVCRSVIRSLLRKNIAPPRTTRPHRPPKRHAKKRCVRRLVIPIFEESDNEAPPNDSGSDSDDNGHNTRRHISAVIEHVFGQRNEFVRDLMDSPNRYGFSTLDFNEGSAEGPSEMQVEEEQSDKQSTSNGGAPSGTPSGDPRRTKALFLSKRLTFVDSSDSEKEEVAAAAAAAAVAVASDVDACVVYKSCLEEKILALPLPLALKHFLNNYRQFK</sequence>
<dbReference type="PhylomeDB" id="T1J682"/>
<evidence type="ECO:0000256" key="2">
    <source>
        <dbReference type="SAM" id="MobiDB-lite"/>
    </source>
</evidence>
<dbReference type="EnsemblMetazoa" id="SMAR009150-RA">
    <property type="protein sequence ID" value="SMAR009150-PA"/>
    <property type="gene ID" value="SMAR009150"/>
</dbReference>
<dbReference type="SUPFAM" id="SSF53335">
    <property type="entry name" value="S-adenosyl-L-methionine-dependent methyltransferases"/>
    <property type="match status" value="1"/>
</dbReference>
<evidence type="ECO:0000256" key="1">
    <source>
        <dbReference type="ARBA" id="ARBA00005369"/>
    </source>
</evidence>
<reference evidence="3" key="2">
    <citation type="submission" date="2015-02" db="UniProtKB">
        <authorList>
            <consortium name="EnsemblMetazoa"/>
        </authorList>
    </citation>
    <scope>IDENTIFICATION</scope>
</reference>
<dbReference type="CDD" id="cd02440">
    <property type="entry name" value="AdoMet_MTases"/>
    <property type="match status" value="1"/>
</dbReference>
<comment type="similarity">
    <text evidence="1">Belongs to the methyltransferase superfamily. L-isoaspartyl/D-aspartyl protein methyltransferase family.</text>
</comment>